<dbReference type="GO" id="GO:0003677">
    <property type="term" value="F:DNA binding"/>
    <property type="evidence" value="ECO:0007669"/>
    <property type="project" value="UniProtKB-KW"/>
</dbReference>
<evidence type="ECO:0000256" key="1">
    <source>
        <dbReference type="SAM" id="MobiDB-lite"/>
    </source>
</evidence>
<dbReference type="GO" id="GO:0000127">
    <property type="term" value="C:transcription factor TFIIIC complex"/>
    <property type="evidence" value="ECO:0007669"/>
    <property type="project" value="InterPro"/>
</dbReference>
<dbReference type="PANTHER" id="PTHR15180:SF1">
    <property type="entry name" value="GENERAL TRANSCRIPTION FACTOR 3C POLYPEPTIDE 1"/>
    <property type="match status" value="1"/>
</dbReference>
<dbReference type="GeneID" id="20814118"/>
<feature type="compositionally biased region" description="Low complexity" evidence="1">
    <location>
        <begin position="137"/>
        <end position="153"/>
    </location>
</feature>
<name>W4G0D9_APHAT</name>
<dbReference type="GO" id="GO:0006384">
    <property type="term" value="P:transcription initiation at RNA polymerase III promoter"/>
    <property type="evidence" value="ECO:0007669"/>
    <property type="project" value="InterPro"/>
</dbReference>
<organism evidence="2">
    <name type="scientific">Aphanomyces astaci</name>
    <name type="common">Crayfish plague agent</name>
    <dbReference type="NCBI Taxonomy" id="112090"/>
    <lineage>
        <taxon>Eukaryota</taxon>
        <taxon>Sar</taxon>
        <taxon>Stramenopiles</taxon>
        <taxon>Oomycota</taxon>
        <taxon>Saprolegniomycetes</taxon>
        <taxon>Saprolegniales</taxon>
        <taxon>Verrucalvaceae</taxon>
        <taxon>Aphanomyces</taxon>
    </lineage>
</organism>
<reference evidence="2" key="1">
    <citation type="submission" date="2013-12" db="EMBL/GenBank/DDBJ databases">
        <title>The Genome Sequence of Aphanomyces astaci APO3.</title>
        <authorList>
            <consortium name="The Broad Institute Genomics Platform"/>
            <person name="Russ C."/>
            <person name="Tyler B."/>
            <person name="van West P."/>
            <person name="Dieguez-Uribeondo J."/>
            <person name="Young S.K."/>
            <person name="Zeng Q."/>
            <person name="Gargeya S."/>
            <person name="Fitzgerald M."/>
            <person name="Abouelleil A."/>
            <person name="Alvarado L."/>
            <person name="Chapman S.B."/>
            <person name="Gainer-Dewar J."/>
            <person name="Goldberg J."/>
            <person name="Griggs A."/>
            <person name="Gujja S."/>
            <person name="Hansen M."/>
            <person name="Howarth C."/>
            <person name="Imamovic A."/>
            <person name="Ireland A."/>
            <person name="Larimer J."/>
            <person name="McCowan C."/>
            <person name="Murphy C."/>
            <person name="Pearson M."/>
            <person name="Poon T.W."/>
            <person name="Priest M."/>
            <person name="Roberts A."/>
            <person name="Saif S."/>
            <person name="Shea T."/>
            <person name="Sykes S."/>
            <person name="Wortman J."/>
            <person name="Nusbaum C."/>
            <person name="Birren B."/>
        </authorList>
    </citation>
    <scope>NUCLEOTIDE SEQUENCE [LARGE SCALE GENOMIC DNA]</scope>
    <source>
        <strain evidence="2">APO3</strain>
    </source>
</reference>
<accession>W4G0D9</accession>
<dbReference type="PANTHER" id="PTHR15180">
    <property type="entry name" value="GENERAL TRANSCRIPTION FACTOR 3C POLYPEPTIDE 1"/>
    <property type="match status" value="1"/>
</dbReference>
<evidence type="ECO:0008006" key="3">
    <source>
        <dbReference type="Google" id="ProtNLM"/>
    </source>
</evidence>
<dbReference type="OrthoDB" id="68020at2759"/>
<sequence>MTTSDGEAATVMTPRWSVFKVLQVLYENIALEGRNGISVRSLFEKYEPSGDVLMQAAIWAILRRGCSPTNPVQVAHNVQINVKDETDDLLPSSFTVMSKKRKAAPTKPGAKAKKAKTPRKKMSSSDSDSDHNVDIKSQVSRPSSVPLSSSKSAAAASTTLPQHDLIPVHDAASMSFDMAMADATLVLVANYDIRLQALGYAKVGVDINVHLLDVLEMIGRARCIGITVSHISRVLFDDDIKRMHYFLDELVNMNLVEKRILTLPPRRFNIIHLKRFAAQFDPHTMGFAGFHYAHEPHTKTILVNKLVRSMQLRHEETAVFADVAKRFDLHKRQQESLRNHICMESSKHPQTFPLHMFMATCRGGERSTGRKLWCVRVADPAATSRPALIKGGTEFVFPLQTTMGAAEYLYRLVEAASPEGISIPEIKDICGNPDNKWVYKKMQHMLIHHKIASQKIMGDRGVIHNFSVAPTVQPGAAPFVSNGVGVGRYSSLRQSIKNSGHSLVGDVFLERQAFLVDQIKALSIVSVGLLRRTLCAHENRRGTHGIDGRTIMRLLQPLIDAKSVEYVDVNVPWKKTAGHTRVRCAALPFVMQEESQATLRRFLDQYSPLDDMDSTTKWTDATFSIVREDHLRMHSAADKKGGGKGGSMGKIVSYSHNLTEFHSIRQKLRDQHRQCRRIGQAYGMICRVRLLHVAICRALVRLKLWPPPSTTQSGGGTDDDEPAPVEFSFQDVMAHTSVKDYCQIFGTPEPLSEADETLVKQMIYAANTMPAPEQWQKLGDVGKMLQRNQQNRAMRLVEIMMDFKLVTQLPSAPLQHESVYSSNVDEMVSRVVDQTVHGGVLKLNLHVYVAVVDERASTPLRIRGELKPMGFSPLPTIPLHHSFQSVADVEAFWRLLEIFYLERARWECVADPPMPDLPPMHVKPYLVPSVNATLALLWTDSGSLQRQRVGILKTRAKPKKRAFSTHLINPNPKWKVEGRGQQIKMRRQLPLRIKPPRRKAEKIDLTPDQEQAALESYLDKIVQHWTIKDMPTELRFFPEEDSVFVNSRVKRGRINWNAIGLEVAWPLQLVGRTRPYVGLEVKRRLVKSFLPRPSVKKHLVELEMAQVAAKNPTGRFLEEAVIHSDARAYGCLVKAVQMMLQPDADYDAAVADDLLGAFSTLEMQLVWRYLYLPGKINKSKPADTGHRRGFSFSLAMFDFLRLNATQWPLTMCLDAAEHLGGMSTLREDGMEMQMPSNASSGFMATLLAAHVRGTADLAMAFERTKDEVYNGMTKGYDGRRYKCAGFIGHMHRFTDGLTYDEFNMHWVLSTKPTMTKVGEEAECLEAFTCRKRTRRDVEWTCPHDNQPTACTSVKRCRTKVDHALVKAIGATHDKGLSVTELMAALFPHTSTPRRRRQQLQEQLDQLVADDRVCDVHAFDCVRYVATEHAKPWFVYPFTKNAATNAIEFQRGAPVMARPWLKMDGEVNDQFLVVVKRELTMLVVGRPGIGEQRMCEYFKGLLGLQDVRNLCFQLIDERVLYCRAIERRKQCGLFGGSNASEAPVVGEYSMDRHEMEMHYFPAVDCFGELGNAVQEML</sequence>
<gene>
    <name evidence="2" type="ORF">H257_12122</name>
</gene>
<dbReference type="GO" id="GO:0005634">
    <property type="term" value="C:nucleus"/>
    <property type="evidence" value="ECO:0007669"/>
    <property type="project" value="UniProtKB-SubCell"/>
</dbReference>
<dbReference type="RefSeq" id="XP_009837537.1">
    <property type="nucleotide sequence ID" value="XM_009839235.1"/>
</dbReference>
<dbReference type="GO" id="GO:0042791">
    <property type="term" value="P:5S class rRNA transcription by RNA polymerase III"/>
    <property type="evidence" value="ECO:0007669"/>
    <property type="project" value="TreeGrafter"/>
</dbReference>
<dbReference type="VEuPathDB" id="FungiDB:H257_12122"/>
<protein>
    <recommendedName>
        <fullName evidence="3">B-block binding subunit of TFIIIC domain-containing protein</fullName>
    </recommendedName>
</protein>
<proteinExistence type="predicted"/>
<dbReference type="STRING" id="112090.W4G0D9"/>
<feature type="region of interest" description="Disordered" evidence="1">
    <location>
        <begin position="95"/>
        <end position="153"/>
    </location>
</feature>
<dbReference type="EMBL" id="KI913152">
    <property type="protein sequence ID" value="ETV72751.1"/>
    <property type="molecule type" value="Genomic_DNA"/>
</dbReference>
<dbReference type="InterPro" id="IPR044210">
    <property type="entry name" value="Tfc3-like"/>
</dbReference>
<feature type="compositionally biased region" description="Basic residues" evidence="1">
    <location>
        <begin position="98"/>
        <end position="122"/>
    </location>
</feature>
<evidence type="ECO:0000313" key="2">
    <source>
        <dbReference type="EMBL" id="ETV72751.1"/>
    </source>
</evidence>